<evidence type="ECO:0000313" key="2">
    <source>
        <dbReference type="EMBL" id="GEN12526.1"/>
    </source>
</evidence>
<dbReference type="AlphaFoldDB" id="A0A511TED0"/>
<name>A0A511TED0_MYXFU</name>
<organism evidence="2 3">
    <name type="scientific">Myxococcus fulvus</name>
    <dbReference type="NCBI Taxonomy" id="33"/>
    <lineage>
        <taxon>Bacteria</taxon>
        <taxon>Pseudomonadati</taxon>
        <taxon>Myxococcota</taxon>
        <taxon>Myxococcia</taxon>
        <taxon>Myxococcales</taxon>
        <taxon>Cystobacterineae</taxon>
        <taxon>Myxococcaceae</taxon>
        <taxon>Myxococcus</taxon>
    </lineage>
</organism>
<accession>A0A511TED0</accession>
<feature type="transmembrane region" description="Helical" evidence="1">
    <location>
        <begin position="21"/>
        <end position="39"/>
    </location>
</feature>
<dbReference type="SUPFAM" id="SSF48452">
    <property type="entry name" value="TPR-like"/>
    <property type="match status" value="1"/>
</dbReference>
<keyword evidence="1" id="KW-1133">Transmembrane helix</keyword>
<keyword evidence="1" id="KW-0472">Membrane</keyword>
<keyword evidence="1" id="KW-0812">Transmembrane</keyword>
<reference evidence="2 3" key="1">
    <citation type="submission" date="2019-07" db="EMBL/GenBank/DDBJ databases">
        <title>Whole genome shotgun sequence of Myxococcus fulvus NBRC 100333.</title>
        <authorList>
            <person name="Hosoyama A."/>
            <person name="Uohara A."/>
            <person name="Ohji S."/>
            <person name="Ichikawa N."/>
        </authorList>
    </citation>
    <scope>NUCLEOTIDE SEQUENCE [LARGE SCALE GENOMIC DNA]</scope>
    <source>
        <strain evidence="2 3">NBRC 100333</strain>
    </source>
</reference>
<evidence type="ECO:0000256" key="1">
    <source>
        <dbReference type="SAM" id="Phobius"/>
    </source>
</evidence>
<evidence type="ECO:0008006" key="4">
    <source>
        <dbReference type="Google" id="ProtNLM"/>
    </source>
</evidence>
<dbReference type="EMBL" id="BJXR01000063">
    <property type="protein sequence ID" value="GEN12526.1"/>
    <property type="molecule type" value="Genomic_DNA"/>
</dbReference>
<feature type="transmembrane region" description="Helical" evidence="1">
    <location>
        <begin position="45"/>
        <end position="64"/>
    </location>
</feature>
<proteinExistence type="predicted"/>
<sequence length="270" mass="30324">MAARMHPKIAVLHVHRYEGPRMYNLLISLAVGIVVALLVKLANFSIWAGLVPGLIAAVITFFFLGRRVAGQIQALMTTVQSDLQSQPTSKKDAEGRVERAVKTLEKGLVYDKWQFMVGPEIHAQIGMLKYMVKDLDGALVHFKKGSSRNYMAKAMEGALYFQRNDTPAMKAAFEAAAKSGKKEAIVWAVYAWCLLQKKEKDEALRVLGRGVEENPKDEKLKASLGQLQNDKRLKMKPYEPMWWQFGLETPPMMPPMGGGGGRRMQFVTRR</sequence>
<evidence type="ECO:0000313" key="3">
    <source>
        <dbReference type="Proteomes" id="UP000321514"/>
    </source>
</evidence>
<dbReference type="STRING" id="1334629.MFUL124B02_22575"/>
<gene>
    <name evidence="2" type="ORF">MFU01_75630</name>
</gene>
<dbReference type="Pfam" id="PF14559">
    <property type="entry name" value="TPR_19"/>
    <property type="match status" value="1"/>
</dbReference>
<protein>
    <recommendedName>
        <fullName evidence="4">Tetratricopeptide repeat protein</fullName>
    </recommendedName>
</protein>
<dbReference type="Gene3D" id="1.25.40.10">
    <property type="entry name" value="Tetratricopeptide repeat domain"/>
    <property type="match status" value="1"/>
</dbReference>
<dbReference type="InterPro" id="IPR011990">
    <property type="entry name" value="TPR-like_helical_dom_sf"/>
</dbReference>
<dbReference type="Proteomes" id="UP000321514">
    <property type="component" value="Unassembled WGS sequence"/>
</dbReference>
<comment type="caution">
    <text evidence="2">The sequence shown here is derived from an EMBL/GenBank/DDBJ whole genome shotgun (WGS) entry which is preliminary data.</text>
</comment>